<keyword evidence="5 7" id="KW-0472">Membrane</keyword>
<dbReference type="PANTHER" id="PTHR30572:SF4">
    <property type="entry name" value="ABC TRANSPORTER PERMEASE YTRF"/>
    <property type="match status" value="1"/>
</dbReference>
<evidence type="ECO:0000256" key="2">
    <source>
        <dbReference type="ARBA" id="ARBA00022475"/>
    </source>
</evidence>
<protein>
    <submittedName>
        <fullName evidence="10">Multidrug ABC transporter substrate-binding protein</fullName>
    </submittedName>
</protein>
<dbReference type="GO" id="GO:0005886">
    <property type="term" value="C:plasma membrane"/>
    <property type="evidence" value="ECO:0007669"/>
    <property type="project" value="UniProtKB-SubCell"/>
</dbReference>
<reference evidence="10 11" key="1">
    <citation type="journal article" date="2017" name="ISME J.">
        <title>Potential for microbial H2 and metal transformations associated with novel bacteria and archaea in deep terrestrial subsurface sediments.</title>
        <authorList>
            <person name="Hernsdorf A.W."/>
            <person name="Amano Y."/>
            <person name="Miyakawa K."/>
            <person name="Ise K."/>
            <person name="Suzuki Y."/>
            <person name="Anantharaman K."/>
            <person name="Probst A."/>
            <person name="Burstein D."/>
            <person name="Thomas B.C."/>
            <person name="Banfield J.F."/>
        </authorList>
    </citation>
    <scope>NUCLEOTIDE SEQUENCE [LARGE SCALE GENOMIC DNA]</scope>
    <source>
        <strain evidence="10">HGW-Falkowbacteria-2</strain>
    </source>
</reference>
<feature type="transmembrane region" description="Helical" evidence="7">
    <location>
        <begin position="286"/>
        <end position="311"/>
    </location>
</feature>
<feature type="transmembrane region" description="Helical" evidence="7">
    <location>
        <begin position="331"/>
        <end position="364"/>
    </location>
</feature>
<dbReference type="InterPro" id="IPR025857">
    <property type="entry name" value="MacB_PCD"/>
</dbReference>
<evidence type="ECO:0000256" key="3">
    <source>
        <dbReference type="ARBA" id="ARBA00022692"/>
    </source>
</evidence>
<keyword evidence="3 7" id="KW-0812">Transmembrane</keyword>
<evidence type="ECO:0000256" key="1">
    <source>
        <dbReference type="ARBA" id="ARBA00004651"/>
    </source>
</evidence>
<feature type="transmembrane region" description="Helical" evidence="7">
    <location>
        <begin position="376"/>
        <end position="398"/>
    </location>
</feature>
<keyword evidence="4 7" id="KW-1133">Transmembrane helix</keyword>
<feature type="domain" description="ABC3 transporter permease C-terminal" evidence="8">
    <location>
        <begin position="290"/>
        <end position="408"/>
    </location>
</feature>
<evidence type="ECO:0000256" key="6">
    <source>
        <dbReference type="ARBA" id="ARBA00038076"/>
    </source>
</evidence>
<dbReference type="Pfam" id="PF02687">
    <property type="entry name" value="FtsX"/>
    <property type="match status" value="1"/>
</dbReference>
<dbReference type="InterPro" id="IPR050250">
    <property type="entry name" value="Macrolide_Exporter_MacB"/>
</dbReference>
<proteinExistence type="inferred from homology"/>
<evidence type="ECO:0000256" key="5">
    <source>
        <dbReference type="ARBA" id="ARBA00023136"/>
    </source>
</evidence>
<evidence type="ECO:0000256" key="4">
    <source>
        <dbReference type="ARBA" id="ARBA00022989"/>
    </source>
</evidence>
<dbReference type="GO" id="GO:0022857">
    <property type="term" value="F:transmembrane transporter activity"/>
    <property type="evidence" value="ECO:0007669"/>
    <property type="project" value="TreeGrafter"/>
</dbReference>
<evidence type="ECO:0000259" key="9">
    <source>
        <dbReference type="Pfam" id="PF12704"/>
    </source>
</evidence>
<organism evidence="10 11">
    <name type="scientific">Candidatus Falkowbacteria bacterium HGW-Falkowbacteria-2</name>
    <dbReference type="NCBI Taxonomy" id="2013769"/>
    <lineage>
        <taxon>Bacteria</taxon>
        <taxon>Candidatus Falkowiibacteriota</taxon>
    </lineage>
</organism>
<dbReference type="AlphaFoldDB" id="A0A2N2E273"/>
<accession>A0A2N2E273</accession>
<keyword evidence="2" id="KW-1003">Cell membrane</keyword>
<dbReference type="InterPro" id="IPR003838">
    <property type="entry name" value="ABC3_permease_C"/>
</dbReference>
<comment type="subcellular location">
    <subcellularLocation>
        <location evidence="1">Cell membrane</location>
        <topology evidence="1">Multi-pass membrane protein</topology>
    </subcellularLocation>
</comment>
<feature type="domain" description="MacB-like periplasmic core" evidence="9">
    <location>
        <begin position="23"/>
        <end position="245"/>
    </location>
</feature>
<comment type="similarity">
    <text evidence="6">Belongs to the ABC-4 integral membrane protein family.</text>
</comment>
<sequence>MLENLKQLLTLAVRALLSNKTRSFLTMLGIIIGVGAVVMIMSLGAGAQSLILGQLEGFGSDLIGVLPGQSDEKGPPAQAFGVTITTLKKGDADALREPRNVPHAQYVAAIYDASVSLSWRDQTYDTTLQGASGDYLEIDGGEIEYGRFFSGEELNSNLRLAVIGSTVAEELFGENNPIGQRIKVNNQTVSVIGVMKERGQVGFQDNDDRIISPLLFAQREIAGVNYLSSISIKVNSPENIDESLEMIRMTLRERHDIDDPADDDFSVRSFRDALDLVTSITDALRYFLAAMAALSLLVGGIGIMNIMLVGVTERTREIGLRKAIGATRRQVLAQFLLEAIALTLFGGVIGLIMGAGFSYLVAIIVRSLGYQWDFVISVYSIIIAVGLSTLIGVIFGYYPAWRASRLSPIEALRYE</sequence>
<gene>
    <name evidence="10" type="ORF">CVU83_01065</name>
</gene>
<feature type="transmembrane region" description="Helical" evidence="7">
    <location>
        <begin position="24"/>
        <end position="45"/>
    </location>
</feature>
<dbReference type="PANTHER" id="PTHR30572">
    <property type="entry name" value="MEMBRANE COMPONENT OF TRANSPORTER-RELATED"/>
    <property type="match status" value="1"/>
</dbReference>
<evidence type="ECO:0000313" key="11">
    <source>
        <dbReference type="Proteomes" id="UP000233325"/>
    </source>
</evidence>
<evidence type="ECO:0000256" key="7">
    <source>
        <dbReference type="SAM" id="Phobius"/>
    </source>
</evidence>
<comment type="caution">
    <text evidence="10">The sequence shown here is derived from an EMBL/GenBank/DDBJ whole genome shotgun (WGS) entry which is preliminary data.</text>
</comment>
<dbReference type="Proteomes" id="UP000233325">
    <property type="component" value="Unassembled WGS sequence"/>
</dbReference>
<name>A0A2N2E273_9BACT</name>
<dbReference type="Pfam" id="PF12704">
    <property type="entry name" value="MacB_PCD"/>
    <property type="match status" value="1"/>
</dbReference>
<dbReference type="EMBL" id="PHAH01000010">
    <property type="protein sequence ID" value="PKM88807.1"/>
    <property type="molecule type" value="Genomic_DNA"/>
</dbReference>
<evidence type="ECO:0000259" key="8">
    <source>
        <dbReference type="Pfam" id="PF02687"/>
    </source>
</evidence>
<evidence type="ECO:0000313" key="10">
    <source>
        <dbReference type="EMBL" id="PKM88807.1"/>
    </source>
</evidence>